<protein>
    <submittedName>
        <fullName evidence="1">Uncharacterized protein</fullName>
    </submittedName>
</protein>
<accession>A0A095CFL1</accession>
<dbReference type="EMBL" id="KL252039">
    <property type="protein sequence ID" value="KGB41683.1"/>
    <property type="molecule type" value="Genomic_DNA"/>
</dbReference>
<sequence>MNCLNSFFQLDMQNRRFASAPLLPAPLLTGNIIRNRPVINITSTTTTTTTTKSTGDIFSSTKLNSKSYLISSNTGSSSVVRLHSSSELNNLFQDYRLRRTSKSTSIDESISPGCVSSNDIHTNNQRHTNINNHHTTSLAQFYHPSHLRNDSMQPNLNGIHDQHSDLRKSSVNHVIRTKFLSNGISNNTSNHQKSYRTLLPSANLGLQFNTISDRTKCSHLKQSHININSTLNDTNKLNHETLPTNTKYTPLINHNRQRLIPQHVLSRLKSLKEMNNSENHYM</sequence>
<reference evidence="1" key="1">
    <citation type="journal article" date="2012" name="Nat. Genet.">
        <title>Whole-genome sequence of Schistosoma haematobium.</title>
        <authorList>
            <person name="Young N.D."/>
            <person name="Jex A.R."/>
            <person name="Li B."/>
            <person name="Liu S."/>
            <person name="Yang L."/>
            <person name="Xiong Z."/>
            <person name="Li Y."/>
            <person name="Cantacessi C."/>
            <person name="Hall R.S."/>
            <person name="Xu X."/>
            <person name="Chen F."/>
            <person name="Wu X."/>
            <person name="Zerlotini A."/>
            <person name="Oliveira G."/>
            <person name="Hofmann A."/>
            <person name="Zhang G."/>
            <person name="Fang X."/>
            <person name="Kang Y."/>
            <person name="Campbell B.E."/>
            <person name="Loukas A."/>
            <person name="Ranganathan S."/>
            <person name="Rollinson D."/>
            <person name="Rinaldi G."/>
            <person name="Brindley P.J."/>
            <person name="Yang H."/>
            <person name="Wang J."/>
            <person name="Wang J."/>
            <person name="Gasser R.B."/>
        </authorList>
    </citation>
    <scope>NUCLEOTIDE SEQUENCE [LARGE SCALE GENOMIC DNA]</scope>
</reference>
<dbReference type="AlphaFoldDB" id="A0A095CFL1"/>
<proteinExistence type="predicted"/>
<evidence type="ECO:0000313" key="1">
    <source>
        <dbReference type="EMBL" id="KGB41683.1"/>
    </source>
</evidence>
<organism evidence="1">
    <name type="scientific">Schistosoma haematobium</name>
    <name type="common">Blood fluke</name>
    <dbReference type="NCBI Taxonomy" id="6185"/>
    <lineage>
        <taxon>Eukaryota</taxon>
        <taxon>Metazoa</taxon>
        <taxon>Spiralia</taxon>
        <taxon>Lophotrochozoa</taxon>
        <taxon>Platyhelminthes</taxon>
        <taxon>Trematoda</taxon>
        <taxon>Digenea</taxon>
        <taxon>Strigeidida</taxon>
        <taxon>Schistosomatoidea</taxon>
        <taxon>Schistosomatidae</taxon>
        <taxon>Schistosoma</taxon>
    </lineage>
</organism>
<dbReference type="STRING" id="6185.A0A095CFL1"/>
<gene>
    <name evidence="1" type="ORF">MS3_10224</name>
</gene>
<name>A0A095CFL1_SCHHA</name>